<organism evidence="1 2">
    <name type="scientific">Acacia crassicarpa</name>
    <name type="common">northern wattle</name>
    <dbReference type="NCBI Taxonomy" id="499986"/>
    <lineage>
        <taxon>Eukaryota</taxon>
        <taxon>Viridiplantae</taxon>
        <taxon>Streptophyta</taxon>
        <taxon>Embryophyta</taxon>
        <taxon>Tracheophyta</taxon>
        <taxon>Spermatophyta</taxon>
        <taxon>Magnoliopsida</taxon>
        <taxon>eudicotyledons</taxon>
        <taxon>Gunneridae</taxon>
        <taxon>Pentapetalae</taxon>
        <taxon>rosids</taxon>
        <taxon>fabids</taxon>
        <taxon>Fabales</taxon>
        <taxon>Fabaceae</taxon>
        <taxon>Caesalpinioideae</taxon>
        <taxon>mimosoid clade</taxon>
        <taxon>Acacieae</taxon>
        <taxon>Acacia</taxon>
    </lineage>
</organism>
<comment type="caution">
    <text evidence="1">The sequence shown here is derived from an EMBL/GenBank/DDBJ whole genome shotgun (WGS) entry which is preliminary data.</text>
</comment>
<keyword evidence="2" id="KW-1185">Reference proteome</keyword>
<reference evidence="1" key="1">
    <citation type="submission" date="2023-10" db="EMBL/GenBank/DDBJ databases">
        <title>Chromosome-level genome of the transformable northern wattle, Acacia crassicarpa.</title>
        <authorList>
            <person name="Massaro I."/>
            <person name="Sinha N.R."/>
            <person name="Poethig S."/>
            <person name="Leichty A.R."/>
        </authorList>
    </citation>
    <scope>NUCLEOTIDE SEQUENCE</scope>
    <source>
        <strain evidence="1">Acra3RX</strain>
        <tissue evidence="1">Leaf</tissue>
    </source>
</reference>
<accession>A0AAE1N439</accession>
<evidence type="ECO:0000313" key="2">
    <source>
        <dbReference type="Proteomes" id="UP001293593"/>
    </source>
</evidence>
<dbReference type="AlphaFoldDB" id="A0AAE1N439"/>
<gene>
    <name evidence="1" type="ORF">QN277_013779</name>
</gene>
<protein>
    <submittedName>
        <fullName evidence="1">Uncharacterized protein</fullName>
    </submittedName>
</protein>
<name>A0AAE1N439_9FABA</name>
<sequence>MSCLLATSFSNAKIKVKEPFGLSVATLHPSMVIFHQNRYLFLLPGIPPSYSITQRSIQKGNIGKVEHFLAGIIFCVYFQHTWLTRFNKHNKWYKSWWKISNIVEVEIGPATSAISCLPWRYC</sequence>
<evidence type="ECO:0000313" key="1">
    <source>
        <dbReference type="EMBL" id="KAK4282397.1"/>
    </source>
</evidence>
<dbReference type="Proteomes" id="UP001293593">
    <property type="component" value="Unassembled WGS sequence"/>
</dbReference>
<dbReference type="EMBL" id="JAWXYG010000002">
    <property type="protein sequence ID" value="KAK4282397.1"/>
    <property type="molecule type" value="Genomic_DNA"/>
</dbReference>
<proteinExistence type="predicted"/>